<sequence length="78" mass="9329">MYTKNGVFIQLKKLYGNKLDTLDERELAQKEDLDLKEKEFALATEEQRRMLVRRFDLLCNKQKNLQLIEQQLKKQVSA</sequence>
<dbReference type="Proteomes" id="UP000887565">
    <property type="component" value="Unplaced"/>
</dbReference>
<evidence type="ECO:0000313" key="1">
    <source>
        <dbReference type="Proteomes" id="UP000887565"/>
    </source>
</evidence>
<organism evidence="1 2">
    <name type="scientific">Romanomermis culicivorax</name>
    <name type="common">Nematode worm</name>
    <dbReference type="NCBI Taxonomy" id="13658"/>
    <lineage>
        <taxon>Eukaryota</taxon>
        <taxon>Metazoa</taxon>
        <taxon>Ecdysozoa</taxon>
        <taxon>Nematoda</taxon>
        <taxon>Enoplea</taxon>
        <taxon>Dorylaimia</taxon>
        <taxon>Mermithida</taxon>
        <taxon>Mermithoidea</taxon>
        <taxon>Mermithidae</taxon>
        <taxon>Romanomermis</taxon>
    </lineage>
</organism>
<reference evidence="2" key="1">
    <citation type="submission" date="2022-11" db="UniProtKB">
        <authorList>
            <consortium name="WormBaseParasite"/>
        </authorList>
    </citation>
    <scope>IDENTIFICATION</scope>
</reference>
<dbReference type="WBParaSite" id="nRc.2.0.1.t43236-RA">
    <property type="protein sequence ID" value="nRc.2.0.1.t43236-RA"/>
    <property type="gene ID" value="nRc.2.0.1.g43236"/>
</dbReference>
<protein>
    <submittedName>
        <fullName evidence="2">Uncharacterized protein</fullName>
    </submittedName>
</protein>
<proteinExistence type="predicted"/>
<dbReference type="AlphaFoldDB" id="A0A915KWQ1"/>
<keyword evidence="1" id="KW-1185">Reference proteome</keyword>
<accession>A0A915KWQ1</accession>
<evidence type="ECO:0000313" key="2">
    <source>
        <dbReference type="WBParaSite" id="nRc.2.0.1.t43236-RA"/>
    </source>
</evidence>
<name>A0A915KWQ1_ROMCU</name>